<gene>
    <name evidence="2" type="ORF">C2E20_7784</name>
</gene>
<evidence type="ECO:0000313" key="3">
    <source>
        <dbReference type="Proteomes" id="UP000239649"/>
    </source>
</evidence>
<dbReference type="AlphaFoldDB" id="A0A2P6V3E2"/>
<name>A0A2P6V3E2_9CHLO</name>
<sequence>MSGRTVPSRRPQRATAGNAFGAAKAYADFQLSNGFPSFEPADDQATQLPATRVDLNKLKVQTLRKYTKQFEVQGVHPTSSKEDIAKAVTDHWNSVQITEEAVLQNLLKGSDARLSAAPADRHGAEAAANIVALPSSLTSREEHPYSHVHGLAGISQDELDESIEAAVQHAVEQEIETINQAVHTAFEAELESLNQTVEQAVETALLDRSFDIKANLNTAIALTGVILYWRGIWNLADSLLGTENLLANVGSVMLGLALSPQRSI</sequence>
<organism evidence="2 3">
    <name type="scientific">Micractinium conductrix</name>
    <dbReference type="NCBI Taxonomy" id="554055"/>
    <lineage>
        <taxon>Eukaryota</taxon>
        <taxon>Viridiplantae</taxon>
        <taxon>Chlorophyta</taxon>
        <taxon>core chlorophytes</taxon>
        <taxon>Trebouxiophyceae</taxon>
        <taxon>Chlorellales</taxon>
        <taxon>Chlorellaceae</taxon>
        <taxon>Chlorella clade</taxon>
        <taxon>Micractinium</taxon>
    </lineage>
</organism>
<dbReference type="Pfam" id="PF13867">
    <property type="entry name" value="SAP30_Sin3_bdg"/>
    <property type="match status" value="1"/>
</dbReference>
<protein>
    <recommendedName>
        <fullName evidence="1">Histone deacetylase complex subunit SAP30 Sin3 binding domain-containing protein</fullName>
    </recommendedName>
</protein>
<dbReference type="InterPro" id="IPR025718">
    <property type="entry name" value="SAP30_Sin3-bd"/>
</dbReference>
<feature type="domain" description="Histone deacetylase complex subunit SAP30 Sin3 binding" evidence="1">
    <location>
        <begin position="58"/>
        <end position="105"/>
    </location>
</feature>
<dbReference type="Gene3D" id="6.10.160.20">
    <property type="match status" value="1"/>
</dbReference>
<dbReference type="Proteomes" id="UP000239649">
    <property type="component" value="Unassembled WGS sequence"/>
</dbReference>
<evidence type="ECO:0000259" key="1">
    <source>
        <dbReference type="Pfam" id="PF13867"/>
    </source>
</evidence>
<accession>A0A2P6V3E2</accession>
<dbReference type="OrthoDB" id="510958at2759"/>
<evidence type="ECO:0000313" key="2">
    <source>
        <dbReference type="EMBL" id="PSC68611.1"/>
    </source>
</evidence>
<dbReference type="EMBL" id="LHPF02000035">
    <property type="protein sequence ID" value="PSC68611.1"/>
    <property type="molecule type" value="Genomic_DNA"/>
</dbReference>
<keyword evidence="3" id="KW-1185">Reference proteome</keyword>
<proteinExistence type="predicted"/>
<comment type="caution">
    <text evidence="2">The sequence shown here is derived from an EMBL/GenBank/DDBJ whole genome shotgun (WGS) entry which is preliminary data.</text>
</comment>
<reference evidence="2 3" key="1">
    <citation type="journal article" date="2018" name="Plant J.">
        <title>Genome sequences of Chlorella sorokiniana UTEX 1602 and Micractinium conductrix SAG 241.80: implications to maltose excretion by a green alga.</title>
        <authorList>
            <person name="Arriola M.B."/>
            <person name="Velmurugan N."/>
            <person name="Zhang Y."/>
            <person name="Plunkett M.H."/>
            <person name="Hondzo H."/>
            <person name="Barney B.M."/>
        </authorList>
    </citation>
    <scope>NUCLEOTIDE SEQUENCE [LARGE SCALE GENOMIC DNA]</scope>
    <source>
        <strain evidence="2 3">SAG 241.80</strain>
    </source>
</reference>
<dbReference type="InterPro" id="IPR038291">
    <property type="entry name" value="SAP30_C_sf"/>
</dbReference>